<keyword evidence="1" id="KW-0472">Membrane</keyword>
<feature type="transmembrane region" description="Helical" evidence="1">
    <location>
        <begin position="51"/>
        <end position="70"/>
    </location>
</feature>
<dbReference type="EMBL" id="UGTP01000002">
    <property type="protein sequence ID" value="SUC37494.1"/>
    <property type="molecule type" value="Genomic_DNA"/>
</dbReference>
<accession>A0A379G8X9</accession>
<dbReference type="AlphaFoldDB" id="A0A379G8X9"/>
<gene>
    <name evidence="2" type="ORF">NCTC13043_01983</name>
</gene>
<dbReference type="GeneID" id="78571627"/>
<evidence type="ECO:0000313" key="3">
    <source>
        <dbReference type="Proteomes" id="UP000254235"/>
    </source>
</evidence>
<protein>
    <submittedName>
        <fullName evidence="2">Uncharacterized protein</fullName>
    </submittedName>
</protein>
<reference evidence="2 3" key="1">
    <citation type="submission" date="2018-06" db="EMBL/GenBank/DDBJ databases">
        <authorList>
            <consortium name="Pathogen Informatics"/>
            <person name="Doyle S."/>
        </authorList>
    </citation>
    <scope>NUCLEOTIDE SEQUENCE [LARGE SCALE GENOMIC DNA]</scope>
    <source>
        <strain evidence="2 3">NCTC13043</strain>
    </source>
</reference>
<evidence type="ECO:0000313" key="2">
    <source>
        <dbReference type="EMBL" id="SUC37494.1"/>
    </source>
</evidence>
<dbReference type="RefSeq" id="WP_115083939.1">
    <property type="nucleotide sequence ID" value="NZ_UGTP01000002.1"/>
</dbReference>
<evidence type="ECO:0000256" key="1">
    <source>
        <dbReference type="SAM" id="Phobius"/>
    </source>
</evidence>
<keyword evidence="1" id="KW-1133">Transmembrane helix</keyword>
<organism evidence="2 3">
    <name type="scientific">Prevotella pallens</name>
    <dbReference type="NCBI Taxonomy" id="60133"/>
    <lineage>
        <taxon>Bacteria</taxon>
        <taxon>Pseudomonadati</taxon>
        <taxon>Bacteroidota</taxon>
        <taxon>Bacteroidia</taxon>
        <taxon>Bacteroidales</taxon>
        <taxon>Prevotellaceae</taxon>
        <taxon>Prevotella</taxon>
    </lineage>
</organism>
<name>A0A379G8X9_9BACT</name>
<dbReference type="OrthoDB" id="1027344at2"/>
<keyword evidence="1" id="KW-0812">Transmembrane</keyword>
<proteinExistence type="predicted"/>
<sequence length="117" mass="14659">MKIVFCKWFPFKGYKAITILKWIIVRKDAKVAFTAMDYNHECIHYEQEKELLYIGFYLLYVLEFLVKLLYYRKWHKAYRSISFEREAYTNQYNTAYTVKRNKFAWRQYLKQRTNEKY</sequence>
<dbReference type="Proteomes" id="UP000254235">
    <property type="component" value="Unassembled WGS sequence"/>
</dbReference>